<gene>
    <name evidence="2" type="ORF">AAFF_G00300990</name>
</gene>
<name>A0AAD7SQ16_9TELE</name>
<proteinExistence type="predicted"/>
<dbReference type="Gene3D" id="2.10.25.10">
    <property type="entry name" value="Laminin"/>
    <property type="match status" value="1"/>
</dbReference>
<evidence type="ECO:0000313" key="3">
    <source>
        <dbReference type="Proteomes" id="UP001221898"/>
    </source>
</evidence>
<reference evidence="2" key="1">
    <citation type="journal article" date="2023" name="Science">
        <title>Genome structures resolve the early diversification of teleost fishes.</title>
        <authorList>
            <person name="Parey E."/>
            <person name="Louis A."/>
            <person name="Montfort J."/>
            <person name="Bouchez O."/>
            <person name="Roques C."/>
            <person name="Iampietro C."/>
            <person name="Lluch J."/>
            <person name="Castinel A."/>
            <person name="Donnadieu C."/>
            <person name="Desvignes T."/>
            <person name="Floi Bucao C."/>
            <person name="Jouanno E."/>
            <person name="Wen M."/>
            <person name="Mejri S."/>
            <person name="Dirks R."/>
            <person name="Jansen H."/>
            <person name="Henkel C."/>
            <person name="Chen W.J."/>
            <person name="Zahm M."/>
            <person name="Cabau C."/>
            <person name="Klopp C."/>
            <person name="Thompson A.W."/>
            <person name="Robinson-Rechavi M."/>
            <person name="Braasch I."/>
            <person name="Lecointre G."/>
            <person name="Bobe J."/>
            <person name="Postlethwait J.H."/>
            <person name="Berthelot C."/>
            <person name="Roest Crollius H."/>
            <person name="Guiguen Y."/>
        </authorList>
    </citation>
    <scope>NUCLEOTIDE SEQUENCE</scope>
    <source>
        <strain evidence="2">NC1722</strain>
    </source>
</reference>
<protein>
    <recommendedName>
        <fullName evidence="1">TIL domain-containing protein</fullName>
    </recommendedName>
</protein>
<accession>A0AAD7SQ16</accession>
<organism evidence="2 3">
    <name type="scientific">Aldrovandia affinis</name>
    <dbReference type="NCBI Taxonomy" id="143900"/>
    <lineage>
        <taxon>Eukaryota</taxon>
        <taxon>Metazoa</taxon>
        <taxon>Chordata</taxon>
        <taxon>Craniata</taxon>
        <taxon>Vertebrata</taxon>
        <taxon>Euteleostomi</taxon>
        <taxon>Actinopterygii</taxon>
        <taxon>Neopterygii</taxon>
        <taxon>Teleostei</taxon>
        <taxon>Notacanthiformes</taxon>
        <taxon>Halosauridae</taxon>
        <taxon>Aldrovandia</taxon>
    </lineage>
</organism>
<evidence type="ECO:0000313" key="2">
    <source>
        <dbReference type="EMBL" id="KAJ8406525.1"/>
    </source>
</evidence>
<comment type="caution">
    <text evidence="2">The sequence shown here is derived from an EMBL/GenBank/DDBJ whole genome shotgun (WGS) entry which is preliminary data.</text>
</comment>
<evidence type="ECO:0000259" key="1">
    <source>
        <dbReference type="Pfam" id="PF01826"/>
    </source>
</evidence>
<feature type="domain" description="TIL" evidence="1">
    <location>
        <begin position="2"/>
        <end position="57"/>
    </location>
</feature>
<dbReference type="AlphaFoldDB" id="A0AAD7SQ16"/>
<dbReference type="CDD" id="cd19941">
    <property type="entry name" value="TIL"/>
    <property type="match status" value="1"/>
</dbReference>
<sequence>MCPPGQRYLDCDDLADAPMPGRGLACEQTCESHLLNLTCSAHEPCVPGCACPPGGTLVTRSGGPGVGRRAQIKAI</sequence>
<dbReference type="SUPFAM" id="SSF57567">
    <property type="entry name" value="Serine protease inhibitors"/>
    <property type="match status" value="1"/>
</dbReference>
<keyword evidence="3" id="KW-1185">Reference proteome</keyword>
<dbReference type="Proteomes" id="UP001221898">
    <property type="component" value="Unassembled WGS sequence"/>
</dbReference>
<dbReference type="Pfam" id="PF01826">
    <property type="entry name" value="TIL"/>
    <property type="match status" value="1"/>
</dbReference>
<dbReference type="InterPro" id="IPR036084">
    <property type="entry name" value="Ser_inhib-like_sf"/>
</dbReference>
<dbReference type="InterPro" id="IPR002919">
    <property type="entry name" value="TIL_dom"/>
</dbReference>
<dbReference type="EMBL" id="JAINUG010000043">
    <property type="protein sequence ID" value="KAJ8406525.1"/>
    <property type="molecule type" value="Genomic_DNA"/>
</dbReference>